<dbReference type="RefSeq" id="WP_140197047.1">
    <property type="nucleotide sequence ID" value="NZ_VFFF01000003.1"/>
</dbReference>
<accession>A0A5C5G9X1</accession>
<sequence length="221" mass="24497">MSGSLGRTTADGIALRGSQKWLQTFVENHPEALNPRSLRPLTWVSPVRSDRFREYRDGPFLERIGLAHLTEPLADFWPIRGAVWDGLALAGEQPVLVEAKAHVAEFLSSPSGAVSEASKAQIAAALAQCKLGLKADDRSDWSRCFYQYANRLTHLWWLHQHGISAHLLFVNFVGDKDMGGPEDVAPWHAIEKAADYALGLPKTHPLSRFVHHVHPDVRTGA</sequence>
<name>A0A5C5G9X1_9RHOB</name>
<keyword evidence="2" id="KW-1185">Reference proteome</keyword>
<gene>
    <name evidence="1" type="ORF">FHY64_17065</name>
</gene>
<dbReference type="OrthoDB" id="8446429at2"/>
<protein>
    <submittedName>
        <fullName evidence="1">Uncharacterized protein</fullName>
    </submittedName>
</protein>
<dbReference type="AlphaFoldDB" id="A0A5C5G9X1"/>
<proteinExistence type="predicted"/>
<reference evidence="1 2" key="1">
    <citation type="submission" date="2019-06" db="EMBL/GenBank/DDBJ databases">
        <title>Genome of new Rhodobacteraceae sp. SM1903.</title>
        <authorList>
            <person name="Ren X."/>
        </authorList>
    </citation>
    <scope>NUCLEOTIDE SEQUENCE [LARGE SCALE GENOMIC DNA]</scope>
    <source>
        <strain evidence="1 2">SM1903</strain>
    </source>
</reference>
<evidence type="ECO:0000313" key="1">
    <source>
        <dbReference type="EMBL" id="TNY30825.1"/>
    </source>
</evidence>
<organism evidence="1 2">
    <name type="scientific">Pelagovum pacificum</name>
    <dbReference type="NCBI Taxonomy" id="2588711"/>
    <lineage>
        <taxon>Bacteria</taxon>
        <taxon>Pseudomonadati</taxon>
        <taxon>Pseudomonadota</taxon>
        <taxon>Alphaproteobacteria</taxon>
        <taxon>Rhodobacterales</taxon>
        <taxon>Paracoccaceae</taxon>
        <taxon>Pelagovum</taxon>
    </lineage>
</organism>
<evidence type="ECO:0000313" key="2">
    <source>
        <dbReference type="Proteomes" id="UP000314011"/>
    </source>
</evidence>
<dbReference type="EMBL" id="VFFF01000003">
    <property type="protein sequence ID" value="TNY30825.1"/>
    <property type="molecule type" value="Genomic_DNA"/>
</dbReference>
<dbReference type="Proteomes" id="UP000314011">
    <property type="component" value="Unassembled WGS sequence"/>
</dbReference>
<comment type="caution">
    <text evidence="1">The sequence shown here is derived from an EMBL/GenBank/DDBJ whole genome shotgun (WGS) entry which is preliminary data.</text>
</comment>